<proteinExistence type="predicted"/>
<organism evidence="1">
    <name type="scientific">Spodoptera frugiperda granulovirus</name>
    <dbReference type="NCBI Taxonomy" id="307454"/>
    <lineage>
        <taxon>Viruses</taxon>
        <taxon>Viruses incertae sedis</taxon>
        <taxon>Naldaviricetes</taxon>
        <taxon>Lefavirales</taxon>
        <taxon>Baculoviridae</taxon>
        <taxon>Betabaculovirus</taxon>
        <taxon>Betabaculovirus spofrugiperdae</taxon>
    </lineage>
</organism>
<accession>A0A346QVS8</accession>
<reference evidence="1" key="1">
    <citation type="journal article" date="2018" name="PLoS ONE">
        <title>Genomic analysis of an Argentinean isolate of Spodoptera frugiperda granulovirus reveals that various baculoviruses code for Lef-7 proteins with three F-box domains.</title>
        <authorList>
            <person name="Ferrelli M.L."/>
            <person name="Pidre M.L."/>
            <person name="Ghiringhelli P.D."/>
            <person name="Torres S."/>
            <person name="Fabre M.L."/>
            <person name="Masson T."/>
            <person name="Cedola M.T."/>
            <person name="Sciocco-Cap A."/>
            <person name="Romanowski V."/>
        </authorList>
    </citation>
    <scope>NUCLEOTIDE SEQUENCE</scope>
    <source>
        <strain evidence="1">ARG</strain>
    </source>
</reference>
<protein>
    <submittedName>
        <fullName evidence="1">ORF009</fullName>
    </submittedName>
</protein>
<name>A0A346QVS8_9BBAC</name>
<dbReference type="EMBL" id="MH170055">
    <property type="protein sequence ID" value="AXS01028.1"/>
    <property type="molecule type" value="Genomic_DNA"/>
</dbReference>
<evidence type="ECO:0000313" key="1">
    <source>
        <dbReference type="EMBL" id="AXS01028.1"/>
    </source>
</evidence>
<sequence>MLTLGKCSSCDSESITFQIAYGYDACLQFKYAITDKQVNMSRAVSGIDSTRPLTFNIYPMSKEITASPIKNSYVISLFRLPYIYPHLLKVLDGAVCVVKVFSSSDGPELWYVMGVRKEFETVKTRAISAVVTNQGKFEKEVYVITGNLPREFVAALRVNRAKNVHYLHSLTTNLPRVLVNNGPVRLDRHA</sequence>
<dbReference type="Pfam" id="PF05959">
    <property type="entry name" value="DUF884"/>
    <property type="match status" value="1"/>
</dbReference>
<dbReference type="InterPro" id="IPR009235">
    <property type="entry name" value="AcMNPV_Orf146"/>
</dbReference>